<dbReference type="InterPro" id="IPR018721">
    <property type="entry name" value="DUF2252"/>
</dbReference>
<reference evidence="2" key="1">
    <citation type="submission" date="2018-05" db="EMBL/GenBank/DDBJ databases">
        <authorList>
            <person name="Du Z."/>
            <person name="Wang X."/>
        </authorList>
    </citation>
    <scope>NUCLEOTIDE SEQUENCE [LARGE SCALE GENOMIC DNA]</scope>
    <source>
        <strain evidence="2">CQN31</strain>
    </source>
</reference>
<evidence type="ECO:0000313" key="2">
    <source>
        <dbReference type="Proteomes" id="UP000245765"/>
    </source>
</evidence>
<proteinExistence type="predicted"/>
<dbReference type="EMBL" id="QGNA01000007">
    <property type="protein sequence ID" value="PWS34401.1"/>
    <property type="molecule type" value="Genomic_DNA"/>
</dbReference>
<dbReference type="Proteomes" id="UP000245765">
    <property type="component" value="Unassembled WGS sequence"/>
</dbReference>
<keyword evidence="2" id="KW-1185">Reference proteome</keyword>
<dbReference type="OrthoDB" id="1491115at2"/>
<name>A0A317F5I2_9PROT</name>
<accession>A0A317F5I2</accession>
<dbReference type="AlphaFoldDB" id="A0A317F5I2"/>
<organism evidence="1 2">
    <name type="scientific">Falsiroseomonas bella</name>
    <dbReference type="NCBI Taxonomy" id="2184016"/>
    <lineage>
        <taxon>Bacteria</taxon>
        <taxon>Pseudomonadati</taxon>
        <taxon>Pseudomonadota</taxon>
        <taxon>Alphaproteobacteria</taxon>
        <taxon>Acetobacterales</taxon>
        <taxon>Roseomonadaceae</taxon>
        <taxon>Falsiroseomonas</taxon>
    </lineage>
</organism>
<comment type="caution">
    <text evidence="1">The sequence shown here is derived from an EMBL/GenBank/DDBJ whole genome shotgun (WGS) entry which is preliminary data.</text>
</comment>
<evidence type="ECO:0000313" key="1">
    <source>
        <dbReference type="EMBL" id="PWS34401.1"/>
    </source>
</evidence>
<dbReference type="PANTHER" id="PTHR39441">
    <property type="entry name" value="DUF2252 DOMAIN-CONTAINING PROTEIN"/>
    <property type="match status" value="1"/>
</dbReference>
<dbReference type="PANTHER" id="PTHR39441:SF1">
    <property type="entry name" value="DUF2252 DOMAIN-CONTAINING PROTEIN"/>
    <property type="match status" value="1"/>
</dbReference>
<gene>
    <name evidence="1" type="ORF">DFH01_25635</name>
</gene>
<protein>
    <submittedName>
        <fullName evidence="1">DUF2252 domain-containing protein</fullName>
    </submittedName>
</protein>
<sequence>MKKTEKKSAQIPQPAAVAEHAARAVDLHGPSVAERMEMGKALRNQLPRTAHAEWKRPAQRQDPVALLQASDAERLPELVPIRYGRMLQSPFAFFRGSAAVMAADLAGTPATGMRVQACGDCHLANFGGFATPERNILFDINDFDETLPAPWEWDVKRLAASFVLAARSIGLSDGKGRDAAVAMARAYRKRLREFAAMHPLEVWYARVTAEDVLAMVPAARVAALKARIDKALSGSGSELDFPKLAGVVGGRTAIRDTPPLIFHPDFARSQEFDEVLSQIFAAYRETLSDDRRVLLDRYRLVDAAIKVVGVGSVGRRCWIALMMSASNEPLFLQFKEAAASVLEPFAGASAYAHHGQRVVNGQRLMQPASDLFLGWVTGANGKQFYVRQLRDAKIKPLIETFDDELLELYARICGWSLARAHAKSSEVSSIAGYLGSGAAFDEAAGDFAVAYADQAERDHAALKAAVRRGAVTVHLEA</sequence>
<dbReference type="Pfam" id="PF10009">
    <property type="entry name" value="DUF2252"/>
    <property type="match status" value="1"/>
</dbReference>
<dbReference type="RefSeq" id="WP_109873374.1">
    <property type="nucleotide sequence ID" value="NZ_QGNA01000007.1"/>
</dbReference>